<evidence type="ECO:0000256" key="1">
    <source>
        <dbReference type="SAM" id="Phobius"/>
    </source>
</evidence>
<sequence>MRNPPRIFRKYSDSNPAYRVRPGLRFCFSSPAHAIALFFGAGVMRPGPGTWGSLAAALSFFCFEGLLSGAGLLLPGAAAFFCGVWAAGRTGEDLGVQDAGAIVIDEVAAVWLLLAVLPAGIFWTLAGFLAFRVFDIVKLPPASGIDRRMHSGLGVMLDDVFAALWALAALQALSWLGWGEFCLRWTASG</sequence>
<keyword evidence="4" id="KW-1185">Reference proteome</keyword>
<comment type="caution">
    <text evidence="3">The sequence shown here is derived from an EMBL/GenBank/DDBJ whole genome shotgun (WGS) entry which is preliminary data.</text>
</comment>
<feature type="transmembrane region" description="Helical" evidence="1">
    <location>
        <begin position="23"/>
        <end position="43"/>
    </location>
</feature>
<accession>A0ABT7IJW8</accession>
<keyword evidence="1" id="KW-0812">Transmembrane</keyword>
<feature type="transmembrane region" description="Helical" evidence="1">
    <location>
        <begin position="55"/>
        <end position="88"/>
    </location>
</feature>
<keyword evidence="1" id="KW-1133">Transmembrane helix</keyword>
<dbReference type="SUPFAM" id="SSF101307">
    <property type="entry name" value="YutG-like"/>
    <property type="match status" value="1"/>
</dbReference>
<feature type="domain" description="YutG/PgpA" evidence="2">
    <location>
        <begin position="35"/>
        <end position="173"/>
    </location>
</feature>
<dbReference type="InterPro" id="IPR007686">
    <property type="entry name" value="YutG/PgpA"/>
</dbReference>
<gene>
    <name evidence="3" type="ORF">MUN46_001650</name>
</gene>
<evidence type="ECO:0000313" key="4">
    <source>
        <dbReference type="Proteomes" id="UP001165481"/>
    </source>
</evidence>
<dbReference type="Proteomes" id="UP001165481">
    <property type="component" value="Unassembled WGS sequence"/>
</dbReference>
<dbReference type="RefSeq" id="WP_243375879.1">
    <property type="nucleotide sequence ID" value="NZ_JAKZJU020000001.1"/>
</dbReference>
<feature type="transmembrane region" description="Helical" evidence="1">
    <location>
        <begin position="108"/>
        <end position="134"/>
    </location>
</feature>
<dbReference type="Pfam" id="PF04608">
    <property type="entry name" value="PgpA"/>
    <property type="match status" value="1"/>
</dbReference>
<proteinExistence type="predicted"/>
<dbReference type="InterPro" id="IPR036681">
    <property type="entry name" value="PgpA-like_sf"/>
</dbReference>
<reference evidence="3" key="1">
    <citation type="submission" date="2023-03" db="EMBL/GenBank/DDBJ databases">
        <title>Mesosutterella sp. nov. isolated from porcine feces.</title>
        <authorList>
            <person name="Yu S."/>
        </authorList>
    </citation>
    <scope>NUCLEOTIDE SEQUENCE</scope>
    <source>
        <strain evidence="3">AGMB02718</strain>
    </source>
</reference>
<keyword evidence="1" id="KW-0472">Membrane</keyword>
<evidence type="ECO:0000259" key="2">
    <source>
        <dbReference type="Pfam" id="PF04608"/>
    </source>
</evidence>
<feature type="transmembrane region" description="Helical" evidence="1">
    <location>
        <begin position="155"/>
        <end position="178"/>
    </location>
</feature>
<dbReference type="PANTHER" id="PTHR36305">
    <property type="entry name" value="PHOSPHATIDYLGLYCEROPHOSPHATASE A"/>
    <property type="match status" value="1"/>
</dbReference>
<organism evidence="3 4">
    <name type="scientific">Mesosutterella faecium</name>
    <dbReference type="NCBI Taxonomy" id="2925194"/>
    <lineage>
        <taxon>Bacteria</taxon>
        <taxon>Pseudomonadati</taxon>
        <taxon>Pseudomonadota</taxon>
        <taxon>Betaproteobacteria</taxon>
        <taxon>Burkholderiales</taxon>
        <taxon>Sutterellaceae</taxon>
        <taxon>Mesosutterella</taxon>
    </lineage>
</organism>
<dbReference type="InterPro" id="IPR026037">
    <property type="entry name" value="PgpA"/>
</dbReference>
<dbReference type="EMBL" id="JAKZJU020000001">
    <property type="protein sequence ID" value="MDL2058661.1"/>
    <property type="molecule type" value="Genomic_DNA"/>
</dbReference>
<protein>
    <submittedName>
        <fullName evidence="3">Phosphatidylglycerophosphatase A</fullName>
    </submittedName>
</protein>
<name>A0ABT7IJW8_9BURK</name>
<dbReference type="CDD" id="cd06971">
    <property type="entry name" value="PgpA"/>
    <property type="match status" value="1"/>
</dbReference>
<evidence type="ECO:0000313" key="3">
    <source>
        <dbReference type="EMBL" id="MDL2058661.1"/>
    </source>
</evidence>
<dbReference type="PANTHER" id="PTHR36305:SF1">
    <property type="entry name" value="PHOSPHATIDYLGLYCEROPHOSPHATASE A"/>
    <property type="match status" value="1"/>
</dbReference>